<name>A0A380WBU7_AFIFE</name>
<evidence type="ECO:0000313" key="2">
    <source>
        <dbReference type="EMBL" id="SUU86392.1"/>
    </source>
</evidence>
<feature type="chain" id="PRO_5016582450" evidence="1">
    <location>
        <begin position="31"/>
        <end position="511"/>
    </location>
</feature>
<dbReference type="AlphaFoldDB" id="A0A380WBU7"/>
<dbReference type="Proteomes" id="UP000254343">
    <property type="component" value="Unassembled WGS sequence"/>
</dbReference>
<evidence type="ECO:0000313" key="3">
    <source>
        <dbReference type="Proteomes" id="UP000254343"/>
    </source>
</evidence>
<keyword evidence="1" id="KW-0732">Signal</keyword>
<protein>
    <submittedName>
        <fullName evidence="2">Uncharacterized protein</fullName>
    </submittedName>
</protein>
<proteinExistence type="predicted"/>
<feature type="signal peptide" evidence="1">
    <location>
        <begin position="1"/>
        <end position="30"/>
    </location>
</feature>
<dbReference type="OrthoDB" id="8263179at2"/>
<sequence>MNSRRMGRKLMLGALLIAWHALLPVEAARAQVVNSFDGDRGPGLEVCKSENAPTHCDRAEMDVATNGKQVVQVTWQNVNVYDTAGKLLKSMPFSELISSTGLDPNLTKGAGKQFEPHIVYNEFIERWIITVTCKNDCTLVSATSDATEGWGGAYLSCLQGGSCLDRNPAVKVGYDKNGVYICGGHIGDDNPNTVPNVAYDCFAVPSEEARAIGQGKAPDHINRAHNMPLDIVPAIDHNPSKAASAPAFFANKSCDRVAQYACQRSTAFSFHWIVNTFTWNGATGIYNAGGAQQVIKTAIGSQENKWFYNSPCCDKIMAVPQAGSEIGLRAAASHRLMNVVQHGSRLYGVLGTGPCTDSCGSQGVDANNILIWVELDCSNAGACVVSQTGKIASSDSHLEFGTIGVDDAGNLGIVGASSSVREHLSVLLWTRRQGDPANTFRDPITVAAGTQPYSCLNKMGMVPMGNSAGTLTSLDPLDRETLWATQQWADDAAPCVWNTRIVGYKVGPATR</sequence>
<reference evidence="2 3" key="1">
    <citation type="submission" date="2018-06" db="EMBL/GenBank/DDBJ databases">
        <authorList>
            <consortium name="Pathogen Informatics"/>
            <person name="Doyle S."/>
        </authorList>
    </citation>
    <scope>NUCLEOTIDE SEQUENCE [LARGE SCALE GENOMIC DNA]</scope>
    <source>
        <strain evidence="2 3">NCTC12722</strain>
    </source>
</reference>
<dbReference type="EMBL" id="UIGB01000001">
    <property type="protein sequence ID" value="SUU86392.1"/>
    <property type="molecule type" value="Genomic_DNA"/>
</dbReference>
<evidence type="ECO:0000256" key="1">
    <source>
        <dbReference type="SAM" id="SignalP"/>
    </source>
</evidence>
<gene>
    <name evidence="2" type="ORF">NCTC12722_03617</name>
</gene>
<accession>A0A380WBU7</accession>
<organism evidence="2 3">
    <name type="scientific">Afipia felis</name>
    <name type="common">Cat scratch disease bacillus</name>
    <dbReference type="NCBI Taxonomy" id="1035"/>
    <lineage>
        <taxon>Bacteria</taxon>
        <taxon>Pseudomonadati</taxon>
        <taxon>Pseudomonadota</taxon>
        <taxon>Alphaproteobacteria</taxon>
        <taxon>Hyphomicrobiales</taxon>
        <taxon>Nitrobacteraceae</taxon>
        <taxon>Afipia</taxon>
    </lineage>
</organism>
<dbReference type="RefSeq" id="WP_002717215.1">
    <property type="nucleotide sequence ID" value="NZ_UFSI01000001.1"/>
</dbReference>